<evidence type="ECO:0000313" key="3">
    <source>
        <dbReference type="Proteomes" id="UP000322617"/>
    </source>
</evidence>
<proteinExistence type="predicted"/>
<feature type="transmembrane region" description="Helical" evidence="1">
    <location>
        <begin position="6"/>
        <end position="25"/>
    </location>
</feature>
<evidence type="ECO:0000256" key="1">
    <source>
        <dbReference type="SAM" id="Phobius"/>
    </source>
</evidence>
<evidence type="ECO:0000313" key="2">
    <source>
        <dbReference type="EMBL" id="BBM41032.1"/>
    </source>
</evidence>
<protein>
    <submittedName>
        <fullName evidence="2">Uncharacterized protein</fullName>
    </submittedName>
</protein>
<dbReference type="OrthoDB" id="80843at2"/>
<keyword evidence="1" id="KW-0472">Membrane</keyword>
<organism evidence="2 3">
    <name type="scientific">Leptotrichia shahii</name>
    <dbReference type="NCBI Taxonomy" id="157691"/>
    <lineage>
        <taxon>Bacteria</taxon>
        <taxon>Fusobacteriati</taxon>
        <taxon>Fusobacteriota</taxon>
        <taxon>Fusobacteriia</taxon>
        <taxon>Fusobacteriales</taxon>
        <taxon>Leptotrichiaceae</taxon>
        <taxon>Leptotrichia</taxon>
    </lineage>
</organism>
<keyword evidence="1" id="KW-0812">Transmembrane</keyword>
<dbReference type="Proteomes" id="UP000322617">
    <property type="component" value="Chromosome"/>
</dbReference>
<sequence length="144" mass="17140">MQINLPLPTIILILYIVYVIFSLIMKKIKFNAENLEELDGEFIFTFIPKIKKQEIYFNINEVKLCVLTRIFIRQGTFKTINFNILLNDGYSLRLKKKRDCLLFLKVCREKKAELYQKILSMIPADMTVILILEKELDNFEQKKI</sequence>
<dbReference type="AlphaFoldDB" id="A0A510JNU7"/>
<dbReference type="RefSeq" id="WP_018449773.1">
    <property type="nucleotide sequence ID" value="NZ_AP019827.1"/>
</dbReference>
<keyword evidence="3" id="KW-1185">Reference proteome</keyword>
<accession>A0A510JNU7</accession>
<name>A0A510JNU7_9FUSO</name>
<reference evidence="2 3" key="1">
    <citation type="submission" date="2019-07" db="EMBL/GenBank/DDBJ databases">
        <title>Complete Genome Sequence of Leptotrichia shahii Strain JCM 16776.</title>
        <authorList>
            <person name="Watanabe S."/>
            <person name="Cui L."/>
        </authorList>
    </citation>
    <scope>NUCLEOTIDE SEQUENCE [LARGE SCALE GENOMIC DNA]</scope>
    <source>
        <strain evidence="2 3">JCM16776</strain>
    </source>
</reference>
<dbReference type="EMBL" id="AP019827">
    <property type="protein sequence ID" value="BBM41032.1"/>
    <property type="molecule type" value="Genomic_DNA"/>
</dbReference>
<gene>
    <name evidence="2" type="ORF">JCM16776_1252</name>
</gene>
<dbReference type="KEGG" id="lsz:JCM16776_1252"/>
<keyword evidence="1" id="KW-1133">Transmembrane helix</keyword>